<dbReference type="InterPro" id="IPR050903">
    <property type="entry name" value="Bact_Chemotaxis_MeTrfase"/>
</dbReference>
<evidence type="ECO:0000256" key="4">
    <source>
        <dbReference type="ARBA" id="ARBA00022679"/>
    </source>
</evidence>
<organism evidence="7 8">
    <name type="scientific">Pelagibaculum spongiae</name>
    <dbReference type="NCBI Taxonomy" id="2080658"/>
    <lineage>
        <taxon>Bacteria</taxon>
        <taxon>Pseudomonadati</taxon>
        <taxon>Pseudomonadota</taxon>
        <taxon>Gammaproteobacteria</taxon>
        <taxon>Oceanospirillales</taxon>
        <taxon>Pelagibaculum</taxon>
    </lineage>
</organism>
<dbReference type="CDD" id="cd02440">
    <property type="entry name" value="AdoMet_MTases"/>
    <property type="match status" value="1"/>
</dbReference>
<evidence type="ECO:0000256" key="5">
    <source>
        <dbReference type="ARBA" id="ARBA00022691"/>
    </source>
</evidence>
<keyword evidence="4 7" id="KW-0808">Transferase</keyword>
<dbReference type="Proteomes" id="UP000244906">
    <property type="component" value="Unassembled WGS sequence"/>
</dbReference>
<protein>
    <recommendedName>
        <fullName evidence="2">protein-glutamate O-methyltransferase</fullName>
        <ecNumber evidence="2">2.1.1.80</ecNumber>
    </recommendedName>
</protein>
<accession>A0A2V1H6V0</accession>
<comment type="caution">
    <text evidence="7">The sequence shown here is derived from an EMBL/GenBank/DDBJ whole genome shotgun (WGS) entry which is preliminary data.</text>
</comment>
<dbReference type="EC" id="2.1.1.80" evidence="2"/>
<dbReference type="InterPro" id="IPR022642">
    <property type="entry name" value="CheR_C"/>
</dbReference>
<dbReference type="InterPro" id="IPR022641">
    <property type="entry name" value="CheR_N"/>
</dbReference>
<dbReference type="Pfam" id="PF01739">
    <property type="entry name" value="CheR"/>
    <property type="match status" value="1"/>
</dbReference>
<dbReference type="EMBL" id="QDDL01000001">
    <property type="protein sequence ID" value="PVZ72162.1"/>
    <property type="molecule type" value="Genomic_DNA"/>
</dbReference>
<dbReference type="GO" id="GO:0008983">
    <property type="term" value="F:protein-glutamate O-methyltransferase activity"/>
    <property type="evidence" value="ECO:0007669"/>
    <property type="project" value="UniProtKB-EC"/>
</dbReference>
<dbReference type="SMART" id="SM00138">
    <property type="entry name" value="MeTrc"/>
    <property type="match status" value="1"/>
</dbReference>
<evidence type="ECO:0000259" key="6">
    <source>
        <dbReference type="PROSITE" id="PS50123"/>
    </source>
</evidence>
<keyword evidence="8" id="KW-1185">Reference proteome</keyword>
<comment type="catalytic activity">
    <reaction evidence="1">
        <text>L-glutamyl-[protein] + S-adenosyl-L-methionine = [protein]-L-glutamate 5-O-methyl ester + S-adenosyl-L-homocysteine</text>
        <dbReference type="Rhea" id="RHEA:24452"/>
        <dbReference type="Rhea" id="RHEA-COMP:10208"/>
        <dbReference type="Rhea" id="RHEA-COMP:10311"/>
        <dbReference type="ChEBI" id="CHEBI:29973"/>
        <dbReference type="ChEBI" id="CHEBI:57856"/>
        <dbReference type="ChEBI" id="CHEBI:59789"/>
        <dbReference type="ChEBI" id="CHEBI:82795"/>
        <dbReference type="EC" id="2.1.1.80"/>
    </reaction>
</comment>
<dbReference type="PROSITE" id="PS50123">
    <property type="entry name" value="CHER"/>
    <property type="match status" value="1"/>
</dbReference>
<evidence type="ECO:0000256" key="1">
    <source>
        <dbReference type="ARBA" id="ARBA00001541"/>
    </source>
</evidence>
<dbReference type="InterPro" id="IPR000780">
    <property type="entry name" value="CheR_MeTrfase"/>
</dbReference>
<dbReference type="PRINTS" id="PR00996">
    <property type="entry name" value="CHERMTFRASE"/>
</dbReference>
<dbReference type="SUPFAM" id="SSF47757">
    <property type="entry name" value="Chemotaxis receptor methyltransferase CheR, N-terminal domain"/>
    <property type="match status" value="1"/>
</dbReference>
<name>A0A2V1H6V0_9GAMM</name>
<dbReference type="SUPFAM" id="SSF53335">
    <property type="entry name" value="S-adenosyl-L-methionine-dependent methyltransferases"/>
    <property type="match status" value="1"/>
</dbReference>
<evidence type="ECO:0000313" key="7">
    <source>
        <dbReference type="EMBL" id="PVZ72162.1"/>
    </source>
</evidence>
<gene>
    <name evidence="7" type="ORF">DC094_03875</name>
</gene>
<proteinExistence type="predicted"/>
<keyword evidence="3 7" id="KW-0489">Methyltransferase</keyword>
<feature type="domain" description="CheR-type methyltransferase" evidence="6">
    <location>
        <begin position="7"/>
        <end position="285"/>
    </location>
</feature>
<dbReference type="RefSeq" id="WP_116685747.1">
    <property type="nucleotide sequence ID" value="NZ_CAWNYD010000001.1"/>
</dbReference>
<sequence>MATRPWYLQPLTEMSDEEFGRWQQLVEARTGIYLPDHRRSFLLTSLAIRMRENGVKSYEEYYDWLLDGPRGMVEWATLVDRLTVHETRFFRHQPSFNLVADYIDNQLKLATGDNCLQMWSLGCATGEETWSLAMLADNCLKHDASAEFFSVFATDISLPALASAREGVYTSRRLDGMDPGLVDEYFIRLENDHYRVINRLRSRVCYSQLNVLDLNYSPLRGVHIIFCQNLLIYFSESMRRQLLDQLVDRLAPGGLLVLGPGEMINWDHPGLTRVAYDNTLAFTRT</sequence>
<dbReference type="GO" id="GO:0032259">
    <property type="term" value="P:methylation"/>
    <property type="evidence" value="ECO:0007669"/>
    <property type="project" value="UniProtKB-KW"/>
</dbReference>
<evidence type="ECO:0000256" key="2">
    <source>
        <dbReference type="ARBA" id="ARBA00012534"/>
    </source>
</evidence>
<evidence type="ECO:0000313" key="8">
    <source>
        <dbReference type="Proteomes" id="UP000244906"/>
    </source>
</evidence>
<dbReference type="OrthoDB" id="9816309at2"/>
<keyword evidence="5" id="KW-0949">S-adenosyl-L-methionine</keyword>
<dbReference type="Gene3D" id="1.10.155.10">
    <property type="entry name" value="Chemotaxis receptor methyltransferase CheR, N-terminal domain"/>
    <property type="match status" value="1"/>
</dbReference>
<dbReference type="InterPro" id="IPR029063">
    <property type="entry name" value="SAM-dependent_MTases_sf"/>
</dbReference>
<dbReference type="InterPro" id="IPR036804">
    <property type="entry name" value="CheR_N_sf"/>
</dbReference>
<dbReference type="PANTHER" id="PTHR24422:SF19">
    <property type="entry name" value="CHEMOTAXIS PROTEIN METHYLTRANSFERASE"/>
    <property type="match status" value="1"/>
</dbReference>
<dbReference type="Pfam" id="PF03705">
    <property type="entry name" value="CheR_N"/>
    <property type="match status" value="1"/>
</dbReference>
<evidence type="ECO:0000256" key="3">
    <source>
        <dbReference type="ARBA" id="ARBA00022603"/>
    </source>
</evidence>
<dbReference type="AlphaFoldDB" id="A0A2V1H6V0"/>
<reference evidence="7 8" key="1">
    <citation type="submission" date="2018-04" db="EMBL/GenBank/DDBJ databases">
        <title>Thalassorhabdus spongiae gen. nov., sp. nov., isolated from a marine sponge in South-West Iceland.</title>
        <authorList>
            <person name="Knobloch S."/>
            <person name="Daussin A."/>
            <person name="Johannsson R."/>
            <person name="Marteinsson V.T."/>
        </authorList>
    </citation>
    <scope>NUCLEOTIDE SEQUENCE [LARGE SCALE GENOMIC DNA]</scope>
    <source>
        <strain evidence="7 8">Hp12</strain>
    </source>
</reference>
<dbReference type="PANTHER" id="PTHR24422">
    <property type="entry name" value="CHEMOTAXIS PROTEIN METHYLTRANSFERASE"/>
    <property type="match status" value="1"/>
</dbReference>
<dbReference type="Gene3D" id="3.40.50.150">
    <property type="entry name" value="Vaccinia Virus protein VP39"/>
    <property type="match status" value="1"/>
</dbReference>